<gene>
    <name evidence="10" type="ORF">ABVQ20_28840</name>
</gene>
<feature type="transmembrane region" description="Helical" evidence="8">
    <location>
        <begin position="275"/>
        <end position="295"/>
    </location>
</feature>
<feature type="domain" description="ABC transmembrane type-1" evidence="9">
    <location>
        <begin position="91"/>
        <end position="296"/>
    </location>
</feature>
<keyword evidence="5 8" id="KW-0812">Transmembrane</keyword>
<evidence type="ECO:0000313" key="10">
    <source>
        <dbReference type="EMBL" id="MET2830998.1"/>
    </source>
</evidence>
<feature type="transmembrane region" description="Helical" evidence="8">
    <location>
        <begin position="129"/>
        <end position="150"/>
    </location>
</feature>
<sequence>MAHEQQLGATGIVRGSSDKQMVAFVRSAIGRVSVLPLIIYAVFAMLLGLPLLLVLVQAVMPGLFDVNAPDMALSLGPLEKAFGSSRVGNAVVNSLELAATTAFTATLLGGAFALLARRCNIPARRFISAVPWLVFLTPSYLKALAWVLLISPGGYLAQWGILSTQFIHTFFALPGLVFVQTLNLFPLATFVIGAALAGLGGEYEDAARMAGVRPLRIWLHINGPLLMPAIALSLITIFAEVLSDFGMASTIARVSNFGVLTYGIYAAASDYPVDFPMAGVQALILLLLVVGVAMVDRLLRRRADPRLISGRSKNGRTYDLGLWRWPAAIAALVISSLALFLPVAAIAARAFSRTLGAGLTFGNFTAANVLTALSFGTDTDGALLRSLAYAGIAAVITCGGALILAAELDRSRGILRPLVLGLSLGAVAIPGIVLGFGYILMWNRLPGLRNWPFPHYGDASLMVTGYIAAALPYCLVIIMGAIGQLSPSLGEAAKLHGVGATRRLLRITLPLVLLSVVTAFLFTFIRTMFELPISQMLVPVNGPPVPPMVTHLFSHDQDGLGSALSLLSMLVAGGGAGIIWLFAKRFVTRRGVASAVMPTPASSGISSS</sequence>
<comment type="caution">
    <text evidence="10">The sequence shown here is derived from an EMBL/GenBank/DDBJ whole genome shotgun (WGS) entry which is preliminary data.</text>
</comment>
<evidence type="ECO:0000256" key="2">
    <source>
        <dbReference type="ARBA" id="ARBA00022448"/>
    </source>
</evidence>
<keyword evidence="2 8" id="KW-0813">Transport</keyword>
<comment type="similarity">
    <text evidence="8">Belongs to the binding-protein-dependent transport system permease family.</text>
</comment>
<proteinExistence type="inferred from homology"/>
<keyword evidence="7 8" id="KW-0472">Membrane</keyword>
<keyword evidence="11" id="KW-1185">Reference proteome</keyword>
<feature type="transmembrane region" description="Helical" evidence="8">
    <location>
        <begin position="34"/>
        <end position="60"/>
    </location>
</feature>
<dbReference type="PANTHER" id="PTHR43357">
    <property type="entry name" value="INNER MEMBRANE ABC TRANSPORTER PERMEASE PROTEIN YDCV"/>
    <property type="match status" value="1"/>
</dbReference>
<feature type="transmembrane region" description="Helical" evidence="8">
    <location>
        <begin position="325"/>
        <end position="348"/>
    </location>
</feature>
<feature type="transmembrane region" description="Helical" evidence="8">
    <location>
        <begin position="563"/>
        <end position="583"/>
    </location>
</feature>
<dbReference type="CDD" id="cd06261">
    <property type="entry name" value="TM_PBP2"/>
    <property type="match status" value="2"/>
</dbReference>
<feature type="transmembrane region" description="Helical" evidence="8">
    <location>
        <begin position="217"/>
        <end position="239"/>
    </location>
</feature>
<name>A0ABV2DNG0_9HYPH</name>
<dbReference type="PANTHER" id="PTHR43357:SF3">
    <property type="entry name" value="FE(3+)-TRANSPORT SYSTEM PERMEASE PROTEIN FBPB 2"/>
    <property type="match status" value="1"/>
</dbReference>
<evidence type="ECO:0000313" key="11">
    <source>
        <dbReference type="Proteomes" id="UP001548832"/>
    </source>
</evidence>
<dbReference type="Pfam" id="PF00528">
    <property type="entry name" value="BPD_transp_1"/>
    <property type="match status" value="2"/>
</dbReference>
<evidence type="ECO:0000256" key="6">
    <source>
        <dbReference type="ARBA" id="ARBA00022989"/>
    </source>
</evidence>
<dbReference type="PROSITE" id="PS50928">
    <property type="entry name" value="ABC_TM1"/>
    <property type="match status" value="2"/>
</dbReference>
<feature type="transmembrane region" description="Helical" evidence="8">
    <location>
        <begin position="170"/>
        <end position="196"/>
    </location>
</feature>
<protein>
    <submittedName>
        <fullName evidence="10">ABC transporter permease subunit</fullName>
    </submittedName>
</protein>
<feature type="transmembrane region" description="Helical" evidence="8">
    <location>
        <begin position="387"/>
        <end position="406"/>
    </location>
</feature>
<feature type="domain" description="ABC transmembrane type-1" evidence="9">
    <location>
        <begin position="383"/>
        <end position="579"/>
    </location>
</feature>
<evidence type="ECO:0000256" key="1">
    <source>
        <dbReference type="ARBA" id="ARBA00004429"/>
    </source>
</evidence>
<comment type="subcellular location">
    <subcellularLocation>
        <location evidence="1">Cell inner membrane</location>
        <topology evidence="1">Multi-pass membrane protein</topology>
    </subcellularLocation>
    <subcellularLocation>
        <location evidence="8">Cell membrane</location>
        <topology evidence="8">Multi-pass membrane protein</topology>
    </subcellularLocation>
</comment>
<accession>A0ABV2DNG0</accession>
<feature type="transmembrane region" description="Helical" evidence="8">
    <location>
        <begin position="461"/>
        <end position="483"/>
    </location>
</feature>
<keyword evidence="3" id="KW-1003">Cell membrane</keyword>
<feature type="transmembrane region" description="Helical" evidence="8">
    <location>
        <begin position="418"/>
        <end position="441"/>
    </location>
</feature>
<keyword evidence="6 8" id="KW-1133">Transmembrane helix</keyword>
<dbReference type="EMBL" id="JBEWSZ010000002">
    <property type="protein sequence ID" value="MET2830998.1"/>
    <property type="molecule type" value="Genomic_DNA"/>
</dbReference>
<reference evidence="10 11" key="1">
    <citation type="submission" date="2024-06" db="EMBL/GenBank/DDBJ databases">
        <authorList>
            <person name="Kim D.-U."/>
        </authorList>
    </citation>
    <scope>NUCLEOTIDE SEQUENCE [LARGE SCALE GENOMIC DNA]</scope>
    <source>
        <strain evidence="10 11">KACC15460</strain>
    </source>
</reference>
<dbReference type="Gene3D" id="1.10.3720.10">
    <property type="entry name" value="MetI-like"/>
    <property type="match status" value="2"/>
</dbReference>
<feature type="transmembrane region" description="Helical" evidence="8">
    <location>
        <begin position="97"/>
        <end position="117"/>
    </location>
</feature>
<keyword evidence="4" id="KW-0997">Cell inner membrane</keyword>
<feature type="transmembrane region" description="Helical" evidence="8">
    <location>
        <begin position="245"/>
        <end position="268"/>
    </location>
</feature>
<dbReference type="InterPro" id="IPR035906">
    <property type="entry name" value="MetI-like_sf"/>
</dbReference>
<evidence type="ECO:0000256" key="5">
    <source>
        <dbReference type="ARBA" id="ARBA00022692"/>
    </source>
</evidence>
<dbReference type="InterPro" id="IPR000515">
    <property type="entry name" value="MetI-like"/>
</dbReference>
<dbReference type="SUPFAM" id="SSF161098">
    <property type="entry name" value="MetI-like"/>
    <property type="match status" value="2"/>
</dbReference>
<feature type="transmembrane region" description="Helical" evidence="8">
    <location>
        <begin position="504"/>
        <end position="525"/>
    </location>
</feature>
<dbReference type="RefSeq" id="WP_354463169.1">
    <property type="nucleotide sequence ID" value="NZ_JBEWSZ010000002.1"/>
</dbReference>
<evidence type="ECO:0000256" key="8">
    <source>
        <dbReference type="RuleBase" id="RU363032"/>
    </source>
</evidence>
<evidence type="ECO:0000256" key="7">
    <source>
        <dbReference type="ARBA" id="ARBA00023136"/>
    </source>
</evidence>
<dbReference type="Proteomes" id="UP001548832">
    <property type="component" value="Unassembled WGS sequence"/>
</dbReference>
<evidence type="ECO:0000256" key="3">
    <source>
        <dbReference type="ARBA" id="ARBA00022475"/>
    </source>
</evidence>
<organism evidence="10 11">
    <name type="scientific">Mesorhizobium shangrilense</name>
    <dbReference type="NCBI Taxonomy" id="460060"/>
    <lineage>
        <taxon>Bacteria</taxon>
        <taxon>Pseudomonadati</taxon>
        <taxon>Pseudomonadota</taxon>
        <taxon>Alphaproteobacteria</taxon>
        <taxon>Hyphomicrobiales</taxon>
        <taxon>Phyllobacteriaceae</taxon>
        <taxon>Mesorhizobium</taxon>
    </lineage>
</organism>
<evidence type="ECO:0000259" key="9">
    <source>
        <dbReference type="PROSITE" id="PS50928"/>
    </source>
</evidence>
<evidence type="ECO:0000256" key="4">
    <source>
        <dbReference type="ARBA" id="ARBA00022519"/>
    </source>
</evidence>